<keyword evidence="3" id="KW-1185">Reference proteome</keyword>
<evidence type="ECO:0000313" key="2">
    <source>
        <dbReference type="EMBL" id="AKH21855.1"/>
    </source>
</evidence>
<reference evidence="2 3" key="1">
    <citation type="journal article" date="2015" name="Genome Announc.">
        <title>Complete Genome Sequence of Sedimenticola thiotaurini Strain SIP-G1, a Polyphosphate- and Polyhydroxyalkanoate-Accumulating Sulfur-Oxidizing Gammaproteobacterium Isolated from Salt Marsh Sediments.</title>
        <authorList>
            <person name="Flood B.E."/>
            <person name="Jones D.S."/>
            <person name="Bailey J.V."/>
        </authorList>
    </citation>
    <scope>NUCLEOTIDE SEQUENCE [LARGE SCALE GENOMIC DNA]</scope>
    <source>
        <strain evidence="2 3">SIP-G1</strain>
    </source>
</reference>
<protein>
    <recommendedName>
        <fullName evidence="1">PepSY domain-containing protein</fullName>
    </recommendedName>
</protein>
<feature type="domain" description="PepSY" evidence="1">
    <location>
        <begin position="73"/>
        <end position="113"/>
    </location>
</feature>
<dbReference type="AlphaFoldDB" id="A0A0F7K3N1"/>
<proteinExistence type="predicted"/>
<name>A0A0F7K3N1_9GAMM</name>
<dbReference type="Pfam" id="PF03413">
    <property type="entry name" value="PepSY"/>
    <property type="match status" value="1"/>
</dbReference>
<dbReference type="OrthoDB" id="6975080at2"/>
<accession>A0A0F7K3N1</accession>
<evidence type="ECO:0000259" key="1">
    <source>
        <dbReference type="Pfam" id="PF03413"/>
    </source>
</evidence>
<gene>
    <name evidence="2" type="ORF">AAY24_17620</name>
</gene>
<dbReference type="Gene3D" id="3.10.450.40">
    <property type="match status" value="1"/>
</dbReference>
<dbReference type="InterPro" id="IPR025711">
    <property type="entry name" value="PepSY"/>
</dbReference>
<dbReference type="RefSeq" id="WP_046860776.1">
    <property type="nucleotide sequence ID" value="NZ_CP011412.1"/>
</dbReference>
<evidence type="ECO:0000313" key="3">
    <source>
        <dbReference type="Proteomes" id="UP000034410"/>
    </source>
</evidence>
<dbReference type="EMBL" id="CP011412">
    <property type="protein sequence ID" value="AKH21855.1"/>
    <property type="molecule type" value="Genomic_DNA"/>
</dbReference>
<dbReference type="KEGG" id="seds:AAY24_17620"/>
<dbReference type="Proteomes" id="UP000034410">
    <property type="component" value="Chromosome"/>
</dbReference>
<sequence length="115" mass="12538">MMQQSKGGVLSMLIVAALLTGFGFWQFGTVGLGDGEFEHEESFYPSDRYSGQAGPGSAAAMLNGIAEQRGWRIVKQEAERKNGRPVYELKLLDGAGGRHKLVVDARSGEVIEERH</sequence>
<organism evidence="2 3">
    <name type="scientific">Sedimenticola thiotaurini</name>
    <dbReference type="NCBI Taxonomy" id="1543721"/>
    <lineage>
        <taxon>Bacteria</taxon>
        <taxon>Pseudomonadati</taxon>
        <taxon>Pseudomonadota</taxon>
        <taxon>Gammaproteobacteria</taxon>
        <taxon>Chromatiales</taxon>
        <taxon>Sedimenticolaceae</taxon>
        <taxon>Sedimenticola</taxon>
    </lineage>
</organism>